<dbReference type="EMBL" id="JABFUD020000013">
    <property type="protein sequence ID" value="KAI5071594.1"/>
    <property type="molecule type" value="Genomic_DNA"/>
</dbReference>
<dbReference type="AlphaFoldDB" id="A0A9D4UPT2"/>
<evidence type="ECO:0000313" key="1">
    <source>
        <dbReference type="EMBL" id="KAI5071594.1"/>
    </source>
</evidence>
<protein>
    <recommendedName>
        <fullName evidence="3">SHSP domain-containing protein</fullName>
    </recommendedName>
</protein>
<comment type="caution">
    <text evidence="1">The sequence shown here is derived from an EMBL/GenBank/DDBJ whole genome shotgun (WGS) entry which is preliminary data.</text>
</comment>
<organism evidence="1 2">
    <name type="scientific">Adiantum capillus-veneris</name>
    <name type="common">Maidenhair fern</name>
    <dbReference type="NCBI Taxonomy" id="13818"/>
    <lineage>
        <taxon>Eukaryota</taxon>
        <taxon>Viridiplantae</taxon>
        <taxon>Streptophyta</taxon>
        <taxon>Embryophyta</taxon>
        <taxon>Tracheophyta</taxon>
        <taxon>Polypodiopsida</taxon>
        <taxon>Polypodiidae</taxon>
        <taxon>Polypodiales</taxon>
        <taxon>Pteridineae</taxon>
        <taxon>Pteridaceae</taxon>
        <taxon>Vittarioideae</taxon>
        <taxon>Adiantum</taxon>
    </lineage>
</organism>
<evidence type="ECO:0000313" key="2">
    <source>
        <dbReference type="Proteomes" id="UP000886520"/>
    </source>
</evidence>
<dbReference type="CDD" id="cd00298">
    <property type="entry name" value="ACD_sHsps_p23-like"/>
    <property type="match status" value="1"/>
</dbReference>
<dbReference type="Proteomes" id="UP000886520">
    <property type="component" value="Chromosome 13"/>
</dbReference>
<proteinExistence type="predicted"/>
<evidence type="ECO:0008006" key="3">
    <source>
        <dbReference type="Google" id="ProtNLM"/>
    </source>
</evidence>
<sequence>MQQGQQKQVVRVIPISCATSGVNNNIVNGEAAVKSAPGMNMSKKAPLSVEMHETIEGLEVTASLAGLGMAPEIEVQIRGRAVSVSAKGSAGGPSRFAAWELPKSVSAEQAVASLDRSSNLLLITFPRTPLSKALQPAPQYYSYAPAAPIYTKRTSYSTPQQSLITPQNNYYYY</sequence>
<accession>A0A9D4UPT2</accession>
<gene>
    <name evidence="1" type="ORF">GOP47_0013845</name>
</gene>
<keyword evidence="2" id="KW-1185">Reference proteome</keyword>
<reference evidence="1" key="1">
    <citation type="submission" date="2021-01" db="EMBL/GenBank/DDBJ databases">
        <title>Adiantum capillus-veneris genome.</title>
        <authorList>
            <person name="Fang Y."/>
            <person name="Liao Q."/>
        </authorList>
    </citation>
    <scope>NUCLEOTIDE SEQUENCE</scope>
    <source>
        <strain evidence="1">H3</strain>
        <tissue evidence="1">Leaf</tissue>
    </source>
</reference>
<dbReference type="OrthoDB" id="10572644at2759"/>
<name>A0A9D4UPT2_ADICA</name>